<dbReference type="EMBL" id="WSRQ01000025">
    <property type="protein sequence ID" value="MVX65042.1"/>
    <property type="molecule type" value="Genomic_DNA"/>
</dbReference>
<organism evidence="2 4">
    <name type="scientific">Clostridium chromiireducens</name>
    <dbReference type="NCBI Taxonomy" id="225345"/>
    <lineage>
        <taxon>Bacteria</taxon>
        <taxon>Bacillati</taxon>
        <taxon>Bacillota</taxon>
        <taxon>Clostridia</taxon>
        <taxon>Eubacteriales</taxon>
        <taxon>Clostridiaceae</taxon>
        <taxon>Clostridium</taxon>
    </lineage>
</organism>
<name>A0A1V4IDK7_9CLOT</name>
<reference evidence="1" key="3">
    <citation type="submission" date="2019-12" db="EMBL/GenBank/DDBJ databases">
        <title>Microbes associate with the intestines of laboratory mice.</title>
        <authorList>
            <person name="Navarre W."/>
            <person name="Wong E."/>
        </authorList>
    </citation>
    <scope>NUCLEOTIDE SEQUENCE</scope>
    <source>
        <strain evidence="1">NM79_F5</strain>
    </source>
</reference>
<dbReference type="Proteomes" id="UP000191056">
    <property type="component" value="Unassembled WGS sequence"/>
</dbReference>
<dbReference type="Proteomes" id="UP000265930">
    <property type="component" value="Unassembled WGS sequence"/>
</dbReference>
<dbReference type="OrthoDB" id="1931932at2"/>
<reference evidence="3 5" key="2">
    <citation type="submission" date="2018-08" db="EMBL/GenBank/DDBJ databases">
        <title>Genome of Clostridium chromiireducens C1, DSM12136.</title>
        <authorList>
            <person name="Xing M."/>
            <person name="Wei Y."/>
            <person name="Ang E.L."/>
            <person name="Zhao H."/>
            <person name="Zhang Y."/>
        </authorList>
    </citation>
    <scope>NUCLEOTIDE SEQUENCE [LARGE SCALE GENOMIC DNA]</scope>
    <source>
        <strain evidence="3 5">C1</strain>
    </source>
</reference>
<dbReference type="AlphaFoldDB" id="A0A1V4IDK7"/>
<dbReference type="STRING" id="225345.CLCHR_41570"/>
<evidence type="ECO:0000313" key="4">
    <source>
        <dbReference type="Proteomes" id="UP000191056"/>
    </source>
</evidence>
<dbReference type="EMBL" id="MZGT01000080">
    <property type="protein sequence ID" value="OPJ57970.1"/>
    <property type="molecule type" value="Genomic_DNA"/>
</dbReference>
<dbReference type="Proteomes" id="UP000656077">
    <property type="component" value="Unassembled WGS sequence"/>
</dbReference>
<evidence type="ECO:0000313" key="5">
    <source>
        <dbReference type="Proteomes" id="UP000265930"/>
    </source>
</evidence>
<evidence type="ECO:0000313" key="1">
    <source>
        <dbReference type="EMBL" id="MVX65042.1"/>
    </source>
</evidence>
<accession>A0A1V4IDK7</accession>
<dbReference type="RefSeq" id="WP_079441795.1">
    <property type="nucleotide sequence ID" value="NZ_JBLZIA010000013.1"/>
</dbReference>
<evidence type="ECO:0000313" key="3">
    <source>
        <dbReference type="EMBL" id="RII34003.1"/>
    </source>
</evidence>
<keyword evidence="4" id="KW-1185">Reference proteome</keyword>
<dbReference type="EMBL" id="QXDJ01000003">
    <property type="protein sequence ID" value="RII34003.1"/>
    <property type="molecule type" value="Genomic_DNA"/>
</dbReference>
<evidence type="ECO:0000313" key="2">
    <source>
        <dbReference type="EMBL" id="OPJ57970.1"/>
    </source>
</evidence>
<comment type="caution">
    <text evidence="2">The sequence shown here is derived from an EMBL/GenBank/DDBJ whole genome shotgun (WGS) entry which is preliminary data.</text>
</comment>
<sequence>MNNDVNMILEKIKVTPKVRCGKQSIVVLSSNDTKLNTERFSEAIEYIWEHNIVKILKVERRNIYIAKIYVDVSA</sequence>
<proteinExistence type="predicted"/>
<reference evidence="2 4" key="1">
    <citation type="submission" date="2017-03" db="EMBL/GenBank/DDBJ databases">
        <title>Genome sequence of Clostridium chromiireducens DSM 23318.</title>
        <authorList>
            <person name="Poehlein A."/>
            <person name="Daniel R."/>
        </authorList>
    </citation>
    <scope>NUCLEOTIDE SEQUENCE [LARGE SCALE GENOMIC DNA]</scope>
    <source>
        <strain evidence="2 4">DSM 23318</strain>
    </source>
</reference>
<protein>
    <submittedName>
        <fullName evidence="2">Uncharacterized protein</fullName>
    </submittedName>
</protein>
<gene>
    <name evidence="2" type="ORF">CLCHR_41570</name>
    <name evidence="3" type="ORF">D2A34_12520</name>
    <name evidence="1" type="ORF">GKZ28_15230</name>
</gene>